<dbReference type="AlphaFoldDB" id="W9K5H7"/>
<dbReference type="Proteomes" id="UP000030766">
    <property type="component" value="Unassembled WGS sequence"/>
</dbReference>
<reference evidence="1" key="2">
    <citation type="submission" date="2012-06" db="EMBL/GenBank/DDBJ databases">
        <title>Annotation of the Genome Sequence of Fusarium oxysporum Fo47.</title>
        <authorList>
            <consortium name="The Broad Institute Genomics Platform"/>
            <person name="Ma L.-J."/>
            <person name="Corby-Kistler H."/>
            <person name="Broz K."/>
            <person name="Gale L.R."/>
            <person name="Jonkers W."/>
            <person name="O'Donnell K."/>
            <person name="Ploetz R."/>
            <person name="Steinberg C."/>
            <person name="Schwartz D.C."/>
            <person name="VanEtten H."/>
            <person name="Zhou S."/>
            <person name="Young S.K."/>
            <person name="Zeng Q."/>
            <person name="Gargeya S."/>
            <person name="Fitzgerald M."/>
            <person name="Abouelleil A."/>
            <person name="Alvarado L."/>
            <person name="Chapman S.B."/>
            <person name="Gainer-Dewar J."/>
            <person name="Goldberg J."/>
            <person name="Griggs A."/>
            <person name="Gujja S."/>
            <person name="Hansen M."/>
            <person name="Howarth C."/>
            <person name="Imamovic A."/>
            <person name="Ireland A."/>
            <person name="Larimer J."/>
            <person name="McCowan C."/>
            <person name="Murphy C."/>
            <person name="Pearson M."/>
            <person name="Poon T.W."/>
            <person name="Priest M."/>
            <person name="Roberts A."/>
            <person name="Saif S."/>
            <person name="Shea T."/>
            <person name="Sykes S."/>
            <person name="Wortman J."/>
            <person name="Nusbaum C."/>
            <person name="Birren B."/>
        </authorList>
    </citation>
    <scope>NUCLEOTIDE SEQUENCE</scope>
    <source>
        <strain evidence="1">Fo47</strain>
    </source>
</reference>
<dbReference type="VEuPathDB" id="FungiDB:FOZG_11015"/>
<evidence type="ECO:0000313" key="1">
    <source>
        <dbReference type="EMBL" id="EWZ37200.1"/>
    </source>
</evidence>
<gene>
    <name evidence="1" type="ORF">FOZG_11015</name>
</gene>
<protein>
    <submittedName>
        <fullName evidence="1">Uncharacterized protein</fullName>
    </submittedName>
</protein>
<accession>W9K5H7</accession>
<dbReference type="HOGENOM" id="CLU_1704285_0_0_1"/>
<organism evidence="1">
    <name type="scientific">Fusarium oxysporum Fo47</name>
    <dbReference type="NCBI Taxonomy" id="660027"/>
    <lineage>
        <taxon>Eukaryota</taxon>
        <taxon>Fungi</taxon>
        <taxon>Dikarya</taxon>
        <taxon>Ascomycota</taxon>
        <taxon>Pezizomycotina</taxon>
        <taxon>Sordariomycetes</taxon>
        <taxon>Hypocreomycetidae</taxon>
        <taxon>Hypocreales</taxon>
        <taxon>Nectriaceae</taxon>
        <taxon>Fusarium</taxon>
        <taxon>Fusarium oxysporum species complex</taxon>
    </lineage>
</organism>
<proteinExistence type="predicted"/>
<dbReference type="EMBL" id="JH717902">
    <property type="protein sequence ID" value="EWZ37200.1"/>
    <property type="molecule type" value="Genomic_DNA"/>
</dbReference>
<name>W9K5H7_FUSOX</name>
<reference evidence="1" key="1">
    <citation type="submission" date="2011-06" db="EMBL/GenBank/DDBJ databases">
        <title>The Genome Sequence of Fusarium oxysporum Fo47.</title>
        <authorList>
            <consortium name="The Broad Institute Genome Sequencing Platform"/>
            <person name="Ma L.-J."/>
            <person name="Gale L.R."/>
            <person name="Schwartz D.C."/>
            <person name="Zhou S."/>
            <person name="Corby-Kistler H."/>
            <person name="Young S.K."/>
            <person name="Zeng Q."/>
            <person name="Gargeya S."/>
            <person name="Fitzgerald M."/>
            <person name="Haas B."/>
            <person name="Abouelleil A."/>
            <person name="Alvarado L."/>
            <person name="Arachchi H.M."/>
            <person name="Berlin A."/>
            <person name="Brown A."/>
            <person name="Chapman S.B."/>
            <person name="Chen Z."/>
            <person name="Dunbar C."/>
            <person name="Freedman E."/>
            <person name="Gearin G."/>
            <person name="Gellesch M."/>
            <person name="Goldberg J."/>
            <person name="Griggs A."/>
            <person name="Gujja S."/>
            <person name="Heiman D."/>
            <person name="Howarth C."/>
            <person name="Larson L."/>
            <person name="Lui A."/>
            <person name="MacDonald P.J.P."/>
            <person name="Mehta T."/>
            <person name="Montmayeur A."/>
            <person name="Murphy C."/>
            <person name="Neiman D."/>
            <person name="Pearson M."/>
            <person name="Priest M."/>
            <person name="Roberts A."/>
            <person name="Saif S."/>
            <person name="Shea T."/>
            <person name="Shenoy N."/>
            <person name="Sisk P."/>
            <person name="Stolte C."/>
            <person name="Sykes S."/>
            <person name="Wortman J."/>
            <person name="Nusbaum C."/>
            <person name="Birren B."/>
        </authorList>
    </citation>
    <scope>NUCLEOTIDE SEQUENCE [LARGE SCALE GENOMIC DNA]</scope>
    <source>
        <strain evidence="1">Fo47</strain>
    </source>
</reference>
<sequence length="179" mass="20454">MQAVSFKIMPNQVIGPWLNELCGQFDPRDFLLHSEALEPIESMEKNLTSDLQIRYYSISSRVSFWLTYNRLPCEDGSLSFCPSTMAEPPPWVPMMALQAPQCIVEEAPWAFLVATTAWDDSNGPMYFPSPRMQQGFSRRLNNMALASNKPTPPLIPYAAQPRGRWLRHSKARLGQYGRR</sequence>